<evidence type="ECO:0000256" key="1">
    <source>
        <dbReference type="ARBA" id="ARBA00022490"/>
    </source>
</evidence>
<comment type="caution">
    <text evidence="3">The sequence shown here is derived from an EMBL/GenBank/DDBJ whole genome shotgun (WGS) entry which is preliminary data.</text>
</comment>
<comment type="function">
    <text evidence="2">Required for morphogenesis under gluconeogenic growth conditions.</text>
</comment>
<dbReference type="AlphaFoldDB" id="A0A1E5LDV6"/>
<evidence type="ECO:0000256" key="2">
    <source>
        <dbReference type="HAMAP-Rule" id="MF_00973"/>
    </source>
</evidence>
<dbReference type="SUPFAM" id="SSF142338">
    <property type="entry name" value="CofD-like"/>
    <property type="match status" value="1"/>
</dbReference>
<dbReference type="EMBL" id="MJEH01000033">
    <property type="protein sequence ID" value="OEH92252.1"/>
    <property type="molecule type" value="Genomic_DNA"/>
</dbReference>
<dbReference type="Pfam" id="PF01933">
    <property type="entry name" value="CofD"/>
    <property type="match status" value="1"/>
</dbReference>
<dbReference type="Proteomes" id="UP000095209">
    <property type="component" value="Unassembled WGS sequence"/>
</dbReference>
<reference evidence="3 4" key="1">
    <citation type="submission" date="2016-08" db="EMBL/GenBank/DDBJ databases">
        <title>Genome of Bacillus solimangrovi GH2-4.</title>
        <authorList>
            <person name="Lim S."/>
            <person name="Kim B.-C."/>
        </authorList>
    </citation>
    <scope>NUCLEOTIDE SEQUENCE [LARGE SCALE GENOMIC DNA]</scope>
    <source>
        <strain evidence="3 4">GH2-4</strain>
    </source>
</reference>
<dbReference type="GO" id="GO:0043743">
    <property type="term" value="F:LPPG:FO 2-phospho-L-lactate transferase activity"/>
    <property type="evidence" value="ECO:0007669"/>
    <property type="project" value="InterPro"/>
</dbReference>
<proteinExistence type="inferred from homology"/>
<comment type="subcellular location">
    <subcellularLocation>
        <location evidence="2">Cytoplasm</location>
    </subcellularLocation>
</comment>
<keyword evidence="4" id="KW-1185">Reference proteome</keyword>
<dbReference type="PANTHER" id="PTHR30135:SF3">
    <property type="entry name" value="GLUCONEOGENESIS FACTOR-RELATED"/>
    <property type="match status" value="1"/>
</dbReference>
<name>A0A1E5LDV6_9BACI</name>
<dbReference type="InterPro" id="IPR038136">
    <property type="entry name" value="CofD-like_dom_sf"/>
</dbReference>
<dbReference type="PANTHER" id="PTHR30135">
    <property type="entry name" value="UNCHARACTERIZED PROTEIN YVCK-RELATED"/>
    <property type="match status" value="1"/>
</dbReference>
<dbReference type="GO" id="GO:0005737">
    <property type="term" value="C:cytoplasm"/>
    <property type="evidence" value="ECO:0007669"/>
    <property type="project" value="UniProtKB-SubCell"/>
</dbReference>
<dbReference type="Gene3D" id="3.40.50.10680">
    <property type="entry name" value="CofD-like domains"/>
    <property type="match status" value="1"/>
</dbReference>
<dbReference type="InterPro" id="IPR002882">
    <property type="entry name" value="CofD"/>
</dbReference>
<sequence length="350" mass="38772">MRKERNNRNMTKDRIPRVTVIGGGTGLSVLLRGLKKFPIDITAIVTVADDGGSSGRLRDEMDIPPPGDVRNVIAALSEVEPLLEELFQHRFTNGDGLNGHPLGNLFLAAMTSVTGDFVHAIQETSKVLNVKGKVLPAANRSIVLHAEMEDGSIITGESKIPTYNQKIKRVFLSPEHVEPLSETIEAIQCADLIVIGPGSLYTSILPNLLVHHIGDQIQKATAKKVYVCNVMTQAGETVGYSASQHVRVLYDHMKTPFLDYAIVNNEPVSNFILKRYELEESVPVEPDIDKVEALGLHVFSDNFILEQNEMVRHDTDKVANLLYRLLNRQVYHVSDGSRKPTARLRKLGDV</sequence>
<dbReference type="GO" id="GO:0008360">
    <property type="term" value="P:regulation of cell shape"/>
    <property type="evidence" value="ECO:0007669"/>
    <property type="project" value="UniProtKB-UniRule"/>
</dbReference>
<comment type="similarity">
    <text evidence="2">Belongs to the gluconeogenesis factor family.</text>
</comment>
<evidence type="ECO:0000313" key="3">
    <source>
        <dbReference type="EMBL" id="OEH92252.1"/>
    </source>
</evidence>
<organism evidence="3 4">
    <name type="scientific">Bacillus solimangrovi</name>
    <dbReference type="NCBI Taxonomy" id="1305675"/>
    <lineage>
        <taxon>Bacteria</taxon>
        <taxon>Bacillati</taxon>
        <taxon>Bacillota</taxon>
        <taxon>Bacilli</taxon>
        <taxon>Bacillales</taxon>
        <taxon>Bacillaceae</taxon>
        <taxon>Bacillus</taxon>
    </lineage>
</organism>
<gene>
    <name evidence="3" type="ORF">BFG57_03015</name>
</gene>
<protein>
    <recommendedName>
        <fullName evidence="2">Gluconeogenesis factor</fullName>
    </recommendedName>
</protein>
<dbReference type="CDD" id="cd07187">
    <property type="entry name" value="YvcK_like"/>
    <property type="match status" value="1"/>
</dbReference>
<dbReference type="InterPro" id="IPR010119">
    <property type="entry name" value="Gluconeogen_factor"/>
</dbReference>
<accession>A0A1E5LDV6</accession>
<evidence type="ECO:0000313" key="4">
    <source>
        <dbReference type="Proteomes" id="UP000095209"/>
    </source>
</evidence>
<dbReference type="NCBIfam" id="TIGR01826">
    <property type="entry name" value="CofD_related"/>
    <property type="match status" value="1"/>
</dbReference>
<dbReference type="HAMAP" id="MF_00973">
    <property type="entry name" value="Gluconeogen_factor"/>
    <property type="match status" value="1"/>
</dbReference>
<dbReference type="STRING" id="1305675.BFG57_03015"/>
<keyword evidence="1 2" id="KW-0963">Cytoplasm</keyword>